<feature type="region of interest" description="Disordered" evidence="7">
    <location>
        <begin position="1127"/>
        <end position="1156"/>
    </location>
</feature>
<reference evidence="9" key="1">
    <citation type="submission" date="2022-10" db="EMBL/GenBank/DDBJ databases">
        <title>The complete genomes of actinobacterial strains from the NBC collection.</title>
        <authorList>
            <person name="Joergensen T.S."/>
            <person name="Alvarez Arevalo M."/>
            <person name="Sterndorff E.B."/>
            <person name="Faurdal D."/>
            <person name="Vuksanovic O."/>
            <person name="Mourched A.-S."/>
            <person name="Charusanti P."/>
            <person name="Shaw S."/>
            <person name="Blin K."/>
            <person name="Weber T."/>
        </authorList>
    </citation>
    <scope>NUCLEOTIDE SEQUENCE</scope>
    <source>
        <strain evidence="9">NBC_00303</strain>
    </source>
</reference>
<dbReference type="Gene3D" id="3.40.50.300">
    <property type="entry name" value="P-loop containing nucleotide triphosphate hydrolases"/>
    <property type="match status" value="2"/>
</dbReference>
<dbReference type="InterPro" id="IPR010935">
    <property type="entry name" value="SMC_hinge"/>
</dbReference>
<dbReference type="GeneID" id="95496726"/>
<feature type="compositionally biased region" description="Low complexity" evidence="7">
    <location>
        <begin position="603"/>
        <end position="630"/>
    </location>
</feature>
<feature type="compositionally biased region" description="Low complexity" evidence="7">
    <location>
        <begin position="752"/>
        <end position="764"/>
    </location>
</feature>
<dbReference type="HAMAP" id="MF_01894">
    <property type="entry name" value="Smc_prok"/>
    <property type="match status" value="1"/>
</dbReference>
<dbReference type="RefSeq" id="WP_328739216.1">
    <property type="nucleotide sequence ID" value="NZ_CP108036.1"/>
</dbReference>
<evidence type="ECO:0000256" key="7">
    <source>
        <dbReference type="SAM" id="MobiDB-lite"/>
    </source>
</evidence>
<feature type="region of interest" description="Disordered" evidence="7">
    <location>
        <begin position="752"/>
        <end position="773"/>
    </location>
</feature>
<feature type="region of interest" description="Disordered" evidence="7">
    <location>
        <begin position="311"/>
        <end position="333"/>
    </location>
</feature>
<keyword evidence="4 6" id="KW-0175">Coiled coil</keyword>
<dbReference type="InterPro" id="IPR011890">
    <property type="entry name" value="SMC_prok"/>
</dbReference>
<dbReference type="InterPro" id="IPR024704">
    <property type="entry name" value="SMC"/>
</dbReference>
<keyword evidence="1 6" id="KW-0963">Cytoplasm</keyword>
<dbReference type="PIRSF" id="PIRSF005719">
    <property type="entry name" value="SMC"/>
    <property type="match status" value="1"/>
</dbReference>
<comment type="function">
    <text evidence="6">Required for chromosome condensation and partitioning.</text>
</comment>
<comment type="subunit">
    <text evidence="6">Homodimer.</text>
</comment>
<feature type="compositionally biased region" description="Basic and acidic residues" evidence="7">
    <location>
        <begin position="319"/>
        <end position="333"/>
    </location>
</feature>
<evidence type="ECO:0000313" key="9">
    <source>
        <dbReference type="EMBL" id="WUN79129.1"/>
    </source>
</evidence>
<accession>A0ABZ1Q8X3</accession>
<evidence type="ECO:0000256" key="2">
    <source>
        <dbReference type="ARBA" id="ARBA00022741"/>
    </source>
</evidence>
<evidence type="ECO:0000256" key="3">
    <source>
        <dbReference type="ARBA" id="ARBA00022840"/>
    </source>
</evidence>
<dbReference type="SUPFAM" id="SSF52540">
    <property type="entry name" value="P-loop containing nucleoside triphosphate hydrolases"/>
    <property type="match status" value="1"/>
</dbReference>
<sequence>MHLKSLTLRGFKSFASATTLRFEPGITCVVGPNGSGKSNVVDALSWVMGEQGAKSLRGGKMEDVIFAGTTGRPPLGRAEVSLTIDNSDGALPIDYAEVTITRIMFRGGSSEYQINGDTCRLLDIQELLSDSGIGREMHVIVGQGQLDSVLHADPMGRRAFIEEAAGVLKHRKRKEKALRKLDAMQANLARVQDLGDELRRQLKPLGRQAAVARRAAVIQADLRDARLRLLADDLVALRRALDAEIADEAALKERKEAAEAQLAGALRREAELEEAVRELTPRLQRAQQTWYDLSQLAERVRGTASLADARVKSATAPVEEERRGRDPEDMEREAERIREQEAELMAALEAASRALEDTTGHRAELERELAEEERRLRDAARAIADRREGLARLTGRLGAARSRAGAAQAEIDRLALARDEAQSRAEDAQAEYEALAEEVGGLDDPSAEADHEAARAQLGEAEAALGAAREALATAERSRAAVSARRDALALGLRRKDGTGALLAARERLAGVLGPAAERLSVTPGYEAAVAAALGSAADALAVASPSAAAGAIRHLRDADAGRATLLIAPPTALPGGGAGRGAPLPGQGSGPDAASEDHAPDAGASAALPGRGAAPGPAAPAADTLPGAGSAARLPGRGSELGAAPAHPAAGPVSAPDAAAEGPSADAGGSAAADEAQPGPGSSASAAVAAPDAFPTARIAYRGGSAALAGEALAGRTAASVPVVDPARPARSGPGAVAVGAGLAAGSAGSAAAASAGPGEASGTVPRPAAGPDGPVPLVALVSGDEEVRRALAWVLRDHVVVGTLDEAEALVAQRPDAVAVTVEGDVLGAHLAQGGSAGAPSLIEVQAAVDEAAAELTRLGVRCEELAAVQVAAQSRRQDAAALVEELAERRRAAEQARAGVAQQLGRLAGQAKGAAGEAERGAAAAAKAQDALEQALAEVEECAERLAVAEEMPVEEEPDSSRRDRLAADGANARQTEMEARLQLRTHEERVKGLAGRADSLDRAARAEREARTRAERRRARRRHEADVASAVADGARQLLAHVEVSLRRADEERALAERAKGLRERELADARTAGRDLKGELDKLTDSVHRGEVLGAEQRLRIEALEAKALEEFGMEPRALVAEYGPDQPVPPSPPADGEELPQDPEHPRNRPGAFVRAQQEKRFKAAERAYQQLGKVNPLALEEFAALEERHKFLSEQLEDLRKTRADLLQVVKEVDERVEQVFTEAYRDTAREFEGVFSRLFPGGEGRLVLTDPDNMLTTGVDVEARPPGKKVKRLSLLSGGERSLTAVALLVSIFKARPSPFYVMDEVEAALDDTNLQRLIRIMEELQESSQLIVITHQKRTMEVADALYGVSMQGDGVSKVISQRLR</sequence>
<evidence type="ECO:0000256" key="4">
    <source>
        <dbReference type="ARBA" id="ARBA00023054"/>
    </source>
</evidence>
<feature type="binding site" evidence="6">
    <location>
        <begin position="32"/>
        <end position="39"/>
    </location>
    <ligand>
        <name>ATP</name>
        <dbReference type="ChEBI" id="CHEBI:30616"/>
    </ligand>
</feature>
<feature type="region of interest" description="Disordered" evidence="7">
    <location>
        <begin position="951"/>
        <end position="978"/>
    </location>
</feature>
<feature type="compositionally biased region" description="Basic and acidic residues" evidence="7">
    <location>
        <begin position="1002"/>
        <end position="1017"/>
    </location>
</feature>
<dbReference type="SMART" id="SM00968">
    <property type="entry name" value="SMC_hinge"/>
    <property type="match status" value="1"/>
</dbReference>
<evidence type="ECO:0000256" key="1">
    <source>
        <dbReference type="ARBA" id="ARBA00022490"/>
    </source>
</evidence>
<gene>
    <name evidence="6" type="primary">smc</name>
    <name evidence="9" type="ORF">OHA91_11795</name>
</gene>
<dbReference type="PANTHER" id="PTHR43977">
    <property type="entry name" value="STRUCTURAL MAINTENANCE OF CHROMOSOMES PROTEIN 3"/>
    <property type="match status" value="1"/>
</dbReference>
<evidence type="ECO:0000259" key="8">
    <source>
        <dbReference type="SMART" id="SM00968"/>
    </source>
</evidence>
<feature type="compositionally biased region" description="Low complexity" evidence="7">
    <location>
        <begin position="644"/>
        <end position="688"/>
    </location>
</feature>
<dbReference type="CDD" id="cd03278">
    <property type="entry name" value="ABC_SMC_barmotin"/>
    <property type="match status" value="2"/>
</dbReference>
<dbReference type="InterPro" id="IPR027417">
    <property type="entry name" value="P-loop_NTPase"/>
</dbReference>
<evidence type="ECO:0000313" key="10">
    <source>
        <dbReference type="Proteomes" id="UP001432312"/>
    </source>
</evidence>
<organism evidence="9 10">
    <name type="scientific">Streptomyces erythrochromogenes</name>
    <dbReference type="NCBI Taxonomy" id="285574"/>
    <lineage>
        <taxon>Bacteria</taxon>
        <taxon>Bacillati</taxon>
        <taxon>Actinomycetota</taxon>
        <taxon>Actinomycetes</taxon>
        <taxon>Kitasatosporales</taxon>
        <taxon>Streptomycetaceae</taxon>
        <taxon>Streptomyces</taxon>
    </lineage>
</organism>
<dbReference type="Gene3D" id="1.20.1060.20">
    <property type="match status" value="1"/>
</dbReference>
<evidence type="ECO:0000256" key="5">
    <source>
        <dbReference type="ARBA" id="ARBA00023125"/>
    </source>
</evidence>
<name>A0ABZ1Q8X3_9ACTN</name>
<evidence type="ECO:0000256" key="6">
    <source>
        <dbReference type="HAMAP-Rule" id="MF_01894"/>
    </source>
</evidence>
<feature type="coiled-coil region" evidence="6">
    <location>
        <begin position="167"/>
        <end position="201"/>
    </location>
</feature>
<feature type="coiled-coil region" evidence="6">
    <location>
        <begin position="1189"/>
        <end position="1223"/>
    </location>
</feature>
<keyword evidence="3 6" id="KW-0067">ATP-binding</keyword>
<protein>
    <recommendedName>
        <fullName evidence="6">Chromosome partition protein Smc</fullName>
    </recommendedName>
</protein>
<dbReference type="Pfam" id="PF06470">
    <property type="entry name" value="SMC_hinge"/>
    <property type="match status" value="1"/>
</dbReference>
<feature type="region of interest" description="Disordered" evidence="7">
    <location>
        <begin position="572"/>
        <end position="688"/>
    </location>
</feature>
<keyword evidence="5 6" id="KW-0238">DNA-binding</keyword>
<keyword evidence="10" id="KW-1185">Reference proteome</keyword>
<comment type="domain">
    <text evidence="6">Contains large globular domains required for ATP hydrolysis at each terminus and a third globular domain forming a flexible hinge near the middle of the molecule. These domains are separated by coiled-coil structures.</text>
</comment>
<feature type="domain" description="SMC hinge" evidence="8">
    <location>
        <begin position="510"/>
        <end position="813"/>
    </location>
</feature>
<comment type="similarity">
    <text evidence="6">Belongs to the SMC family.</text>
</comment>
<dbReference type="InterPro" id="IPR036277">
    <property type="entry name" value="SMC_hinge_sf"/>
</dbReference>
<dbReference type="EMBL" id="CP108036">
    <property type="protein sequence ID" value="WUN79129.1"/>
    <property type="molecule type" value="Genomic_DNA"/>
</dbReference>
<dbReference type="Pfam" id="PF02463">
    <property type="entry name" value="SMC_N"/>
    <property type="match status" value="1"/>
</dbReference>
<feature type="coiled-coil region" evidence="6">
    <location>
        <begin position="241"/>
        <end position="275"/>
    </location>
</feature>
<comment type="subcellular location">
    <subcellularLocation>
        <location evidence="6">Cytoplasm</location>
    </subcellularLocation>
</comment>
<proteinExistence type="inferred from homology"/>
<dbReference type="Proteomes" id="UP001432312">
    <property type="component" value="Chromosome"/>
</dbReference>
<keyword evidence="2 6" id="KW-0547">Nucleotide-binding</keyword>
<dbReference type="SUPFAM" id="SSF75553">
    <property type="entry name" value="Smc hinge domain"/>
    <property type="match status" value="2"/>
</dbReference>
<dbReference type="InterPro" id="IPR003395">
    <property type="entry name" value="RecF/RecN/SMC_N"/>
</dbReference>
<feature type="region of interest" description="Disordered" evidence="7">
    <location>
        <begin position="995"/>
        <end position="1032"/>
    </location>
</feature>